<gene>
    <name evidence="1" type="ORF">AWJ14_08020</name>
</gene>
<keyword evidence="2" id="KW-1185">Reference proteome</keyword>
<name>A0A1C1YUL1_9HYPH</name>
<dbReference type="STRING" id="1480615.AWJ14_08020"/>
<reference evidence="1 2" key="1">
    <citation type="submission" date="2015-12" db="EMBL/GenBank/DDBJ databases">
        <authorList>
            <person name="Shamseldin A."/>
            <person name="Moawad H."/>
            <person name="Abd El-Rahim W.M."/>
            <person name="Sadowsky M.J."/>
        </authorList>
    </citation>
    <scope>NUCLEOTIDE SEQUENCE [LARGE SCALE GENOMIC DNA]</scope>
    <source>
        <strain evidence="1 2">JC234</strain>
    </source>
</reference>
<evidence type="ECO:0000313" key="2">
    <source>
        <dbReference type="Proteomes" id="UP000094795"/>
    </source>
</evidence>
<proteinExistence type="predicted"/>
<dbReference type="EMBL" id="LQZT01000023">
    <property type="protein sequence ID" value="OCW57086.1"/>
    <property type="molecule type" value="Genomic_DNA"/>
</dbReference>
<dbReference type="OrthoDB" id="894286at2"/>
<dbReference type="Proteomes" id="UP000094795">
    <property type="component" value="Unassembled WGS sequence"/>
</dbReference>
<dbReference type="RefSeq" id="WP_066180386.1">
    <property type="nucleotide sequence ID" value="NZ_LQZT01000023.1"/>
</dbReference>
<dbReference type="AlphaFoldDB" id="A0A1C1YUL1"/>
<evidence type="ECO:0000313" key="1">
    <source>
        <dbReference type="EMBL" id="OCW57086.1"/>
    </source>
</evidence>
<comment type="caution">
    <text evidence="1">The sequence shown here is derived from an EMBL/GenBank/DDBJ whole genome shotgun (WGS) entry which is preliminary data.</text>
</comment>
<organism evidence="1 2">
    <name type="scientific">Hoeflea olei</name>
    <dbReference type="NCBI Taxonomy" id="1480615"/>
    <lineage>
        <taxon>Bacteria</taxon>
        <taxon>Pseudomonadati</taxon>
        <taxon>Pseudomonadota</taxon>
        <taxon>Alphaproteobacteria</taxon>
        <taxon>Hyphomicrobiales</taxon>
        <taxon>Rhizobiaceae</taxon>
        <taxon>Hoeflea</taxon>
    </lineage>
</organism>
<accession>A0A1C1YUL1</accession>
<protein>
    <submittedName>
        <fullName evidence="1">Uncharacterized protein</fullName>
    </submittedName>
</protein>
<sequence>MPLQNRVDPSGAILAHPARGEVMGNRGGPLHGIGQTIVRSQRSRSWIVCLTEFKGRRRGLMQPGRYTELFFLDEVTALAAGHRPCFECRRRDALAFADAIGRSRNETRPKAGAIDRLLDGERRLSADDPARRVAAGCIGALPDGAMIRQDTRFFALRGGALLPWSFEGYGLPLGVDALSSAPVYLATPPATVAALRSGYRPIFHSRAPKAET</sequence>